<organism evidence="1 2">
    <name type="scientific">Geodermatophilus maliterrae</name>
    <dbReference type="NCBI Taxonomy" id="3162531"/>
    <lineage>
        <taxon>Bacteria</taxon>
        <taxon>Bacillati</taxon>
        <taxon>Actinomycetota</taxon>
        <taxon>Actinomycetes</taxon>
        <taxon>Geodermatophilales</taxon>
        <taxon>Geodermatophilaceae</taxon>
        <taxon>Geodermatophilus</taxon>
    </lineage>
</organism>
<accession>A0ABV3XKZ5</accession>
<proteinExistence type="predicted"/>
<evidence type="ECO:0000313" key="1">
    <source>
        <dbReference type="EMBL" id="MEX5721258.1"/>
    </source>
</evidence>
<evidence type="ECO:0000313" key="2">
    <source>
        <dbReference type="Proteomes" id="UP001560045"/>
    </source>
</evidence>
<dbReference type="EMBL" id="JBFNXQ010000115">
    <property type="protein sequence ID" value="MEX5721258.1"/>
    <property type="molecule type" value="Genomic_DNA"/>
</dbReference>
<comment type="caution">
    <text evidence="1">The sequence shown here is derived from an EMBL/GenBank/DDBJ whole genome shotgun (WGS) entry which is preliminary data.</text>
</comment>
<dbReference type="Proteomes" id="UP001560045">
    <property type="component" value="Unassembled WGS sequence"/>
</dbReference>
<keyword evidence="2" id="KW-1185">Reference proteome</keyword>
<protein>
    <submittedName>
        <fullName evidence="1">Uncharacterized protein</fullName>
    </submittedName>
</protein>
<reference evidence="1 2" key="1">
    <citation type="submission" date="2024-06" db="EMBL/GenBank/DDBJ databases">
        <title>Draft genome sequence of Geodermatophilus badlandi, a novel member of the Geodermatophilaceae isolated from badland sedimentary rocks in the Red desert, Wyoming, USA.</title>
        <authorList>
            <person name="Ben Tekaya S."/>
            <person name="Nouioui I."/>
            <person name="Flores G.M."/>
            <person name="Shaal M.N."/>
            <person name="Bredoire F."/>
            <person name="Basile F."/>
            <person name="Van Diepen L."/>
            <person name="Ward N.L."/>
        </authorList>
    </citation>
    <scope>NUCLEOTIDE SEQUENCE [LARGE SCALE GENOMIC DNA]</scope>
    <source>
        <strain evidence="1 2">WL48A</strain>
    </source>
</reference>
<gene>
    <name evidence="1" type="ORF">ABQ292_23170</name>
</gene>
<dbReference type="RefSeq" id="WP_369210066.1">
    <property type="nucleotide sequence ID" value="NZ_JBFNXQ010000115.1"/>
</dbReference>
<sequence>MLITLGSPLGLGSVVYPRLRPQPPFWPREVGRWVNVAHRDDFIAVEPRLAPMFQSTDGRLVEDHELVSKHDHHGIAGYLERPETGLAVTEALAPEADATNSPT</sequence>
<name>A0ABV3XKZ5_9ACTN</name>